<dbReference type="PANTHER" id="PTHR41309">
    <property type="entry name" value="MEMBRANE PROTEIN-RELATED"/>
    <property type="match status" value="1"/>
</dbReference>
<feature type="transmembrane region" description="Helical" evidence="1">
    <location>
        <begin position="12"/>
        <end position="31"/>
    </location>
</feature>
<dbReference type="GeneID" id="97555330"/>
<dbReference type="InterPro" id="IPR025699">
    <property type="entry name" value="ABC2_memb-like"/>
</dbReference>
<accession>A0A163DHV4</accession>
<gene>
    <name evidence="2" type="ORF">AWU65_01015</name>
</gene>
<name>A0A163DHV4_9BACL</name>
<evidence type="ECO:0000313" key="3">
    <source>
        <dbReference type="Proteomes" id="UP000076796"/>
    </source>
</evidence>
<protein>
    <submittedName>
        <fullName evidence="2">ABC transporter permease</fullName>
    </submittedName>
</protein>
<feature type="transmembrane region" description="Helical" evidence="1">
    <location>
        <begin position="147"/>
        <end position="168"/>
    </location>
</feature>
<comment type="caution">
    <text evidence="2">The sequence shown here is derived from an EMBL/GenBank/DDBJ whole genome shotgun (WGS) entry which is preliminary data.</text>
</comment>
<feature type="transmembrane region" description="Helical" evidence="1">
    <location>
        <begin position="114"/>
        <end position="140"/>
    </location>
</feature>
<organism evidence="2 3">
    <name type="scientific">Paenibacillus glucanolyticus</name>
    <dbReference type="NCBI Taxonomy" id="59843"/>
    <lineage>
        <taxon>Bacteria</taxon>
        <taxon>Bacillati</taxon>
        <taxon>Bacillota</taxon>
        <taxon>Bacilli</taxon>
        <taxon>Bacillales</taxon>
        <taxon>Paenibacillaceae</taxon>
        <taxon>Paenibacillus</taxon>
    </lineage>
</organism>
<dbReference type="OrthoDB" id="2660383at2"/>
<dbReference type="AlphaFoldDB" id="A0A163DHV4"/>
<keyword evidence="1" id="KW-0472">Membrane</keyword>
<keyword evidence="3" id="KW-1185">Reference proteome</keyword>
<dbReference type="Proteomes" id="UP000076796">
    <property type="component" value="Unassembled WGS sequence"/>
</dbReference>
<feature type="transmembrane region" description="Helical" evidence="1">
    <location>
        <begin position="79"/>
        <end position="102"/>
    </location>
</feature>
<keyword evidence="1" id="KW-0812">Transmembrane</keyword>
<feature type="transmembrane region" description="Helical" evidence="1">
    <location>
        <begin position="180"/>
        <end position="203"/>
    </location>
</feature>
<dbReference type="RefSeq" id="WP_006210428.1">
    <property type="nucleotide sequence ID" value="NZ_CP147845.1"/>
</dbReference>
<feature type="transmembrane region" description="Helical" evidence="1">
    <location>
        <begin position="37"/>
        <end position="58"/>
    </location>
</feature>
<sequence length="208" mass="23001">MLNLLRKDFIAIKSSLWTILMYLAVFSLAFIPSSEISFHFVGIYTAFGAVILVTMIDIKNNNHHFLVTLPISRKHIVQAKYLTAIVYTLFGILASYGIHWIVRLAVPQLNKPDNSIAAILVSMGIVLVLISIYMPLFYALNKKGAGIINAVFMIALIVLAQPAAFLMQQISVNGGIGGRALLLIPVGLILLCIGSYYLTVYLFNRKDI</sequence>
<dbReference type="Pfam" id="PF13346">
    <property type="entry name" value="ABC2_membrane_5"/>
    <property type="match status" value="1"/>
</dbReference>
<reference evidence="2" key="1">
    <citation type="journal article" date="2016" name="Genome Announc.">
        <title>Draft genomes of two strains of Paenibacillus glucanolyticus with capability to degrade lignocellulose.</title>
        <authorList>
            <person name="Mathews S.L."/>
            <person name="Pawlak J."/>
            <person name="Grunden A.M."/>
        </authorList>
    </citation>
    <scope>NUCLEOTIDE SEQUENCE [LARGE SCALE GENOMIC DNA]</scope>
    <source>
        <strain evidence="2">SLM1</strain>
    </source>
</reference>
<keyword evidence="1" id="KW-1133">Transmembrane helix</keyword>
<evidence type="ECO:0000313" key="2">
    <source>
        <dbReference type="EMBL" id="KZS43232.1"/>
    </source>
</evidence>
<dbReference type="PANTHER" id="PTHR41309:SF2">
    <property type="entry name" value="MEMBRANE PROTEIN"/>
    <property type="match status" value="1"/>
</dbReference>
<evidence type="ECO:0000256" key="1">
    <source>
        <dbReference type="SAM" id="Phobius"/>
    </source>
</evidence>
<proteinExistence type="predicted"/>
<dbReference type="EMBL" id="LWMH01000003">
    <property type="protein sequence ID" value="KZS43232.1"/>
    <property type="molecule type" value="Genomic_DNA"/>
</dbReference>